<name>A0A3N4I9F4_ASCIM</name>
<sequence>MPRKIRETVEMIFKEAPIDSSTAKEFDGTVEAAVIRKIGMSFEKLQKMGSFASARDFDGAIQVLEDYLNSINSMDDIDTQVHGHYLKSQGADLPWELAIYAAQFLKAEVDRYHWYDPFSEGPEILERRGQPTPLLPNPLQLGLARCQVFIATVSYMLEIAYYSLHDSAHCCSSTTTPSCSFSNMRSQLRSLRVKELGLRGTQIGALLAEDEIGLRVQKGLASELQLKLIELSLGVFIRDLKERVVRQLLLLRSGSDTGSMAAFEDESPRPLWFRFFVKLRGESVEARVWRYLQEMD</sequence>
<dbReference type="EMBL" id="ML119680">
    <property type="protein sequence ID" value="RPA81298.1"/>
    <property type="molecule type" value="Genomic_DNA"/>
</dbReference>
<keyword evidence="2" id="KW-1185">Reference proteome</keyword>
<accession>A0A3N4I9F4</accession>
<gene>
    <name evidence="1" type="ORF">BJ508DRAFT_361888</name>
</gene>
<proteinExistence type="predicted"/>
<evidence type="ECO:0000313" key="2">
    <source>
        <dbReference type="Proteomes" id="UP000275078"/>
    </source>
</evidence>
<protein>
    <submittedName>
        <fullName evidence="1">Uncharacterized protein</fullName>
    </submittedName>
</protein>
<reference evidence="1 2" key="1">
    <citation type="journal article" date="2018" name="Nat. Ecol. Evol.">
        <title>Pezizomycetes genomes reveal the molecular basis of ectomycorrhizal truffle lifestyle.</title>
        <authorList>
            <person name="Murat C."/>
            <person name="Payen T."/>
            <person name="Noel B."/>
            <person name="Kuo A."/>
            <person name="Morin E."/>
            <person name="Chen J."/>
            <person name="Kohler A."/>
            <person name="Krizsan K."/>
            <person name="Balestrini R."/>
            <person name="Da Silva C."/>
            <person name="Montanini B."/>
            <person name="Hainaut M."/>
            <person name="Levati E."/>
            <person name="Barry K.W."/>
            <person name="Belfiori B."/>
            <person name="Cichocki N."/>
            <person name="Clum A."/>
            <person name="Dockter R.B."/>
            <person name="Fauchery L."/>
            <person name="Guy J."/>
            <person name="Iotti M."/>
            <person name="Le Tacon F."/>
            <person name="Lindquist E.A."/>
            <person name="Lipzen A."/>
            <person name="Malagnac F."/>
            <person name="Mello A."/>
            <person name="Molinier V."/>
            <person name="Miyauchi S."/>
            <person name="Poulain J."/>
            <person name="Riccioni C."/>
            <person name="Rubini A."/>
            <person name="Sitrit Y."/>
            <person name="Splivallo R."/>
            <person name="Traeger S."/>
            <person name="Wang M."/>
            <person name="Zifcakova L."/>
            <person name="Wipf D."/>
            <person name="Zambonelli A."/>
            <person name="Paolocci F."/>
            <person name="Nowrousian M."/>
            <person name="Ottonello S."/>
            <person name="Baldrian P."/>
            <person name="Spatafora J.W."/>
            <person name="Henrissat B."/>
            <person name="Nagy L.G."/>
            <person name="Aury J.M."/>
            <person name="Wincker P."/>
            <person name="Grigoriev I.V."/>
            <person name="Bonfante P."/>
            <person name="Martin F.M."/>
        </authorList>
    </citation>
    <scope>NUCLEOTIDE SEQUENCE [LARGE SCALE GENOMIC DNA]</scope>
    <source>
        <strain evidence="1 2">RN42</strain>
    </source>
</reference>
<dbReference type="AlphaFoldDB" id="A0A3N4I9F4"/>
<dbReference type="Proteomes" id="UP000275078">
    <property type="component" value="Unassembled WGS sequence"/>
</dbReference>
<evidence type="ECO:0000313" key="1">
    <source>
        <dbReference type="EMBL" id="RPA81298.1"/>
    </source>
</evidence>
<organism evidence="1 2">
    <name type="scientific">Ascobolus immersus RN42</name>
    <dbReference type="NCBI Taxonomy" id="1160509"/>
    <lineage>
        <taxon>Eukaryota</taxon>
        <taxon>Fungi</taxon>
        <taxon>Dikarya</taxon>
        <taxon>Ascomycota</taxon>
        <taxon>Pezizomycotina</taxon>
        <taxon>Pezizomycetes</taxon>
        <taxon>Pezizales</taxon>
        <taxon>Ascobolaceae</taxon>
        <taxon>Ascobolus</taxon>
    </lineage>
</organism>